<name>A0A2J6RF84_HYAVF</name>
<reference evidence="2 3" key="1">
    <citation type="submission" date="2016-04" db="EMBL/GenBank/DDBJ databases">
        <title>A degradative enzymes factory behind the ericoid mycorrhizal symbiosis.</title>
        <authorList>
            <consortium name="DOE Joint Genome Institute"/>
            <person name="Martino E."/>
            <person name="Morin E."/>
            <person name="Grelet G."/>
            <person name="Kuo A."/>
            <person name="Kohler A."/>
            <person name="Daghino S."/>
            <person name="Barry K."/>
            <person name="Choi C."/>
            <person name="Cichocki N."/>
            <person name="Clum A."/>
            <person name="Copeland A."/>
            <person name="Hainaut M."/>
            <person name="Haridas S."/>
            <person name="Labutti K."/>
            <person name="Lindquist E."/>
            <person name="Lipzen A."/>
            <person name="Khouja H.-R."/>
            <person name="Murat C."/>
            <person name="Ohm R."/>
            <person name="Olson A."/>
            <person name="Spatafora J."/>
            <person name="Veneault-Fourrey C."/>
            <person name="Henrissat B."/>
            <person name="Grigoriev I."/>
            <person name="Martin F."/>
            <person name="Perotto S."/>
        </authorList>
    </citation>
    <scope>NUCLEOTIDE SEQUENCE [LARGE SCALE GENOMIC DNA]</scope>
    <source>
        <strain evidence="2 3">F</strain>
    </source>
</reference>
<dbReference type="PANTHER" id="PTHR37540:SF5">
    <property type="entry name" value="TRANSCRIPTION FACTOR DOMAIN-CONTAINING PROTEIN"/>
    <property type="match status" value="1"/>
</dbReference>
<sequence>MPLRSPTLSDESESLPEGDSDEPLQHLEFIAEEFHANDTDILPDARGSLQFVPETGTARPRGTLRDLIRSNARRKPRRRTKKSTQSKLHPLLVREKGSTATDPFHANEPPNSLVQRQPDITELRLSPSPEGSATDPFYTLPISDAGRSQFLTYHYQTVFAESDCPVNPRKDWIPFAMQDPALLHATLLFSAWQLATLHGNLPTPEVMYHKEESIRWLNKSLLKPNHIPTDSTIAVVACLTKVECLAANLSGIKLHMDGLETLVGSRGGIEALPDSNPRRLATWVDSEAAIVMETPPRFNLPTRENEERPENWGLYSSLAMLYEARLFHLTGLQDLSRETMQVYWGIHNLTGMKDAAIHLTKKVEFETWSCMVERLERRASALLLPEVVKSGKPKLAIFALFARAAIFHIYMFMRDLPRGLPFYRTLSDRFRASIEAMDLTYLHKEYPEMMLWILLMGGLGSSGTPNRCWFAERFAEICKKAGLQGGSAISYALAEFLWTELYRAPVTIGFWNDVARAQGIEGAYHVKALTDHISVAVFNAPPNMLEE</sequence>
<dbReference type="PANTHER" id="PTHR37540">
    <property type="entry name" value="TRANSCRIPTION FACTOR (ACR-2), PUTATIVE-RELATED-RELATED"/>
    <property type="match status" value="1"/>
</dbReference>
<dbReference type="EMBL" id="KZ613949">
    <property type="protein sequence ID" value="PMD37181.1"/>
    <property type="molecule type" value="Genomic_DNA"/>
</dbReference>
<dbReference type="Proteomes" id="UP000235786">
    <property type="component" value="Unassembled WGS sequence"/>
</dbReference>
<feature type="compositionally biased region" description="Acidic residues" evidence="1">
    <location>
        <begin position="10"/>
        <end position="22"/>
    </location>
</feature>
<dbReference type="AlphaFoldDB" id="A0A2J6RF84"/>
<keyword evidence="3" id="KW-1185">Reference proteome</keyword>
<dbReference type="InterPro" id="IPR021858">
    <property type="entry name" value="Fun_TF"/>
</dbReference>
<feature type="region of interest" description="Disordered" evidence="1">
    <location>
        <begin position="1"/>
        <end position="25"/>
    </location>
</feature>
<evidence type="ECO:0000313" key="3">
    <source>
        <dbReference type="Proteomes" id="UP000235786"/>
    </source>
</evidence>
<proteinExistence type="predicted"/>
<evidence type="ECO:0000313" key="2">
    <source>
        <dbReference type="EMBL" id="PMD37181.1"/>
    </source>
</evidence>
<gene>
    <name evidence="2" type="ORF">L207DRAFT_514502</name>
</gene>
<dbReference type="OrthoDB" id="4158087at2759"/>
<feature type="region of interest" description="Disordered" evidence="1">
    <location>
        <begin position="51"/>
        <end position="113"/>
    </location>
</feature>
<dbReference type="Pfam" id="PF11951">
    <property type="entry name" value="Fungal_trans_2"/>
    <property type="match status" value="1"/>
</dbReference>
<accession>A0A2J6RF84</accession>
<evidence type="ECO:0000256" key="1">
    <source>
        <dbReference type="SAM" id="MobiDB-lite"/>
    </source>
</evidence>
<protein>
    <recommendedName>
        <fullName evidence="4">Transcription factor domain-containing protein</fullName>
    </recommendedName>
</protein>
<feature type="compositionally biased region" description="Basic residues" evidence="1">
    <location>
        <begin position="71"/>
        <end position="84"/>
    </location>
</feature>
<evidence type="ECO:0008006" key="4">
    <source>
        <dbReference type="Google" id="ProtNLM"/>
    </source>
</evidence>
<organism evidence="2 3">
    <name type="scientific">Hyaloscypha variabilis (strain UAMH 11265 / GT02V1 / F)</name>
    <name type="common">Meliniomyces variabilis</name>
    <dbReference type="NCBI Taxonomy" id="1149755"/>
    <lineage>
        <taxon>Eukaryota</taxon>
        <taxon>Fungi</taxon>
        <taxon>Dikarya</taxon>
        <taxon>Ascomycota</taxon>
        <taxon>Pezizomycotina</taxon>
        <taxon>Leotiomycetes</taxon>
        <taxon>Helotiales</taxon>
        <taxon>Hyaloscyphaceae</taxon>
        <taxon>Hyaloscypha</taxon>
        <taxon>Hyaloscypha variabilis</taxon>
    </lineage>
</organism>